<protein>
    <submittedName>
        <fullName evidence="1">Tumor necrosis factor receptor type 1-associated DEATH domain protein</fullName>
    </submittedName>
</protein>
<dbReference type="EMBL" id="QXTE01000249">
    <property type="protein sequence ID" value="TFK00926.1"/>
    <property type="molecule type" value="Genomic_DNA"/>
</dbReference>
<dbReference type="AlphaFoldDB" id="A0A4D9DT62"/>
<gene>
    <name evidence="1" type="ORF">DR999_PMT16884</name>
</gene>
<sequence length="118" mass="12229">MPLVCTGQGVVANVAQISAVYFPDPAASSDLGWSSLKATQTSPVCKPPQGADNPAGAQNGLGCLWPHAFSLLHSQKSPMVSVPWPETHRDAGAAHPRPCSNGGTYSDCTSPGMLLCLR</sequence>
<dbReference type="Proteomes" id="UP000297703">
    <property type="component" value="Unassembled WGS sequence"/>
</dbReference>
<reference evidence="1 2" key="1">
    <citation type="submission" date="2019-04" db="EMBL/GenBank/DDBJ databases">
        <title>Draft genome of the big-headed turtle Platysternon megacephalum.</title>
        <authorList>
            <person name="Gong S."/>
        </authorList>
    </citation>
    <scope>NUCLEOTIDE SEQUENCE [LARGE SCALE GENOMIC DNA]</scope>
    <source>
        <strain evidence="1">DO16091913</strain>
        <tissue evidence="1">Muscle</tissue>
    </source>
</reference>
<accession>A0A4D9DT62</accession>
<organism evidence="1 2">
    <name type="scientific">Platysternon megacephalum</name>
    <name type="common">big-headed turtle</name>
    <dbReference type="NCBI Taxonomy" id="55544"/>
    <lineage>
        <taxon>Eukaryota</taxon>
        <taxon>Metazoa</taxon>
        <taxon>Chordata</taxon>
        <taxon>Craniata</taxon>
        <taxon>Vertebrata</taxon>
        <taxon>Euteleostomi</taxon>
        <taxon>Archelosauria</taxon>
        <taxon>Testudinata</taxon>
        <taxon>Testudines</taxon>
        <taxon>Cryptodira</taxon>
        <taxon>Durocryptodira</taxon>
        <taxon>Testudinoidea</taxon>
        <taxon>Platysternidae</taxon>
        <taxon>Platysternon</taxon>
    </lineage>
</organism>
<evidence type="ECO:0000313" key="1">
    <source>
        <dbReference type="EMBL" id="TFK00926.1"/>
    </source>
</evidence>
<keyword evidence="2" id="KW-1185">Reference proteome</keyword>
<keyword evidence="1" id="KW-0675">Receptor</keyword>
<proteinExistence type="predicted"/>
<reference evidence="1 2" key="2">
    <citation type="submission" date="2019-04" db="EMBL/GenBank/DDBJ databases">
        <title>The genome sequence of big-headed turtle.</title>
        <authorList>
            <person name="Gong S."/>
        </authorList>
    </citation>
    <scope>NUCLEOTIDE SEQUENCE [LARGE SCALE GENOMIC DNA]</scope>
    <source>
        <strain evidence="1">DO16091913</strain>
        <tissue evidence="1">Muscle</tissue>
    </source>
</reference>
<comment type="caution">
    <text evidence="1">The sequence shown here is derived from an EMBL/GenBank/DDBJ whole genome shotgun (WGS) entry which is preliminary data.</text>
</comment>
<evidence type="ECO:0000313" key="2">
    <source>
        <dbReference type="Proteomes" id="UP000297703"/>
    </source>
</evidence>
<name>A0A4D9DT62_9SAUR</name>